<dbReference type="Pfam" id="PF20720">
    <property type="entry name" value="nSTAND3"/>
    <property type="match status" value="1"/>
</dbReference>
<accession>A0A8S3UH73</accession>
<evidence type="ECO:0000313" key="6">
    <source>
        <dbReference type="Proteomes" id="UP000683360"/>
    </source>
</evidence>
<keyword evidence="2 3" id="KW-0040">ANK repeat</keyword>
<keyword evidence="1" id="KW-0677">Repeat</keyword>
<dbReference type="AlphaFoldDB" id="A0A8S3UH73"/>
<dbReference type="PANTHER" id="PTHR24171">
    <property type="entry name" value="ANKYRIN REPEAT DOMAIN-CONTAINING PROTEIN 39-RELATED"/>
    <property type="match status" value="1"/>
</dbReference>
<dbReference type="InterPro" id="IPR002110">
    <property type="entry name" value="Ankyrin_rpt"/>
</dbReference>
<protein>
    <recommendedName>
        <fullName evidence="4">Novel STAND NTPase 3 domain-containing protein</fullName>
    </recommendedName>
</protein>
<gene>
    <name evidence="5" type="ORF">MEDL_55227</name>
</gene>
<dbReference type="Gene3D" id="1.25.40.20">
    <property type="entry name" value="Ankyrin repeat-containing domain"/>
    <property type="match status" value="1"/>
</dbReference>
<evidence type="ECO:0000256" key="2">
    <source>
        <dbReference type="ARBA" id="ARBA00023043"/>
    </source>
</evidence>
<reference evidence="5" key="1">
    <citation type="submission" date="2021-03" db="EMBL/GenBank/DDBJ databases">
        <authorList>
            <person name="Bekaert M."/>
        </authorList>
    </citation>
    <scope>NUCLEOTIDE SEQUENCE</scope>
</reference>
<keyword evidence="6" id="KW-1185">Reference proteome</keyword>
<name>A0A8S3UH73_MYTED</name>
<dbReference type="OrthoDB" id="7464126at2759"/>
<proteinExistence type="predicted"/>
<evidence type="ECO:0000256" key="1">
    <source>
        <dbReference type="ARBA" id="ARBA00022737"/>
    </source>
</evidence>
<dbReference type="SMART" id="SM00248">
    <property type="entry name" value="ANK"/>
    <property type="match status" value="4"/>
</dbReference>
<evidence type="ECO:0000259" key="4">
    <source>
        <dbReference type="Pfam" id="PF20720"/>
    </source>
</evidence>
<organism evidence="5 6">
    <name type="scientific">Mytilus edulis</name>
    <name type="common">Blue mussel</name>
    <dbReference type="NCBI Taxonomy" id="6550"/>
    <lineage>
        <taxon>Eukaryota</taxon>
        <taxon>Metazoa</taxon>
        <taxon>Spiralia</taxon>
        <taxon>Lophotrochozoa</taxon>
        <taxon>Mollusca</taxon>
        <taxon>Bivalvia</taxon>
        <taxon>Autobranchia</taxon>
        <taxon>Pteriomorphia</taxon>
        <taxon>Mytilida</taxon>
        <taxon>Mytiloidea</taxon>
        <taxon>Mytilidae</taxon>
        <taxon>Mytilinae</taxon>
        <taxon>Mytilus</taxon>
    </lineage>
</organism>
<comment type="caution">
    <text evidence="5">The sequence shown here is derived from an EMBL/GenBank/DDBJ whole genome shotgun (WGS) entry which is preliminary data.</text>
</comment>
<evidence type="ECO:0000313" key="5">
    <source>
        <dbReference type="EMBL" id="CAG2243098.1"/>
    </source>
</evidence>
<feature type="domain" description="Novel STAND NTPase 3" evidence="4">
    <location>
        <begin position="2"/>
        <end position="96"/>
    </location>
</feature>
<dbReference type="Proteomes" id="UP000683360">
    <property type="component" value="Unassembled WGS sequence"/>
</dbReference>
<dbReference type="SUPFAM" id="SSF48403">
    <property type="entry name" value="Ankyrin repeat"/>
    <property type="match status" value="1"/>
</dbReference>
<evidence type="ECO:0000256" key="3">
    <source>
        <dbReference type="PROSITE-ProRule" id="PRU00023"/>
    </source>
</evidence>
<sequence length="253" mass="28954">METRAIRRLLEMVNTDNIAVAIESSGCGKSTTIHYVALKFALEQEYEIIIVYNPEDMRQLYNPECKQVFVIDDVLSNATLDEYKAKKWLLLNKKIDFNNYQKLFDIAKIRGHDEIVKLILEHYCYSNFGNENDTSPLFKTIRQGVTGMVKVLLENKFDPNICKNNETPLLRASSFCHTEIVKLLLEYYSDPNVCNRDNESHLCVASSNGYAEIVKLLLDHNCDPNLCNNNNESPLFATSSNGKSFSSKIYVRS</sequence>
<feature type="repeat" description="ANK" evidence="3">
    <location>
        <begin position="197"/>
        <end position="229"/>
    </location>
</feature>
<dbReference type="InterPro" id="IPR049050">
    <property type="entry name" value="nSTAND3"/>
</dbReference>
<feature type="repeat" description="ANK" evidence="3">
    <location>
        <begin position="164"/>
        <end position="196"/>
    </location>
</feature>
<dbReference type="PROSITE" id="PS50088">
    <property type="entry name" value="ANK_REPEAT"/>
    <property type="match status" value="2"/>
</dbReference>
<dbReference type="Pfam" id="PF13857">
    <property type="entry name" value="Ank_5"/>
    <property type="match status" value="1"/>
</dbReference>
<dbReference type="EMBL" id="CAJPWZ010002690">
    <property type="protein sequence ID" value="CAG2243098.1"/>
    <property type="molecule type" value="Genomic_DNA"/>
</dbReference>
<dbReference type="Pfam" id="PF12796">
    <property type="entry name" value="Ank_2"/>
    <property type="match status" value="1"/>
</dbReference>
<dbReference type="InterPro" id="IPR036770">
    <property type="entry name" value="Ankyrin_rpt-contain_sf"/>
</dbReference>